<organism evidence="2 3">
    <name type="scientific">Linnemannia elongata AG-77</name>
    <dbReference type="NCBI Taxonomy" id="1314771"/>
    <lineage>
        <taxon>Eukaryota</taxon>
        <taxon>Fungi</taxon>
        <taxon>Fungi incertae sedis</taxon>
        <taxon>Mucoromycota</taxon>
        <taxon>Mortierellomycotina</taxon>
        <taxon>Mortierellomycetes</taxon>
        <taxon>Mortierellales</taxon>
        <taxon>Mortierellaceae</taxon>
        <taxon>Linnemannia</taxon>
    </lineage>
</organism>
<dbReference type="STRING" id="1314771.A0A197K935"/>
<reference evidence="2 3" key="1">
    <citation type="submission" date="2016-05" db="EMBL/GenBank/DDBJ databases">
        <title>Genome sequencing reveals origins of a unique bacterial endosymbiosis in the earliest lineages of terrestrial Fungi.</title>
        <authorList>
            <consortium name="DOE Joint Genome Institute"/>
            <person name="Uehling J."/>
            <person name="Gryganskyi A."/>
            <person name="Hameed K."/>
            <person name="Tschaplinski T."/>
            <person name="Misztal P."/>
            <person name="Wu S."/>
            <person name="Desiro A."/>
            <person name="Vande Pol N."/>
            <person name="Du Z.-Y."/>
            <person name="Zienkiewicz A."/>
            <person name="Zienkiewicz K."/>
            <person name="Morin E."/>
            <person name="Tisserant E."/>
            <person name="Splivallo R."/>
            <person name="Hainaut M."/>
            <person name="Henrissat B."/>
            <person name="Ohm R."/>
            <person name="Kuo A."/>
            <person name="Yan J."/>
            <person name="Lipzen A."/>
            <person name="Nolan M."/>
            <person name="Labutti K."/>
            <person name="Barry K."/>
            <person name="Goldstein A."/>
            <person name="Labbe J."/>
            <person name="Schadt C."/>
            <person name="Tuskan G."/>
            <person name="Grigoriev I."/>
            <person name="Martin F."/>
            <person name="Vilgalys R."/>
            <person name="Bonito G."/>
        </authorList>
    </citation>
    <scope>NUCLEOTIDE SEQUENCE [LARGE SCALE GENOMIC DNA]</scope>
    <source>
        <strain evidence="2 3">AG-77</strain>
    </source>
</reference>
<feature type="compositionally biased region" description="Basic residues" evidence="1">
    <location>
        <begin position="427"/>
        <end position="443"/>
    </location>
</feature>
<name>A0A197K935_9FUNG</name>
<protein>
    <recommendedName>
        <fullName evidence="4">RING-type domain-containing protein</fullName>
    </recommendedName>
</protein>
<keyword evidence="3" id="KW-1185">Reference proteome</keyword>
<feature type="region of interest" description="Disordered" evidence="1">
    <location>
        <begin position="425"/>
        <end position="486"/>
    </location>
</feature>
<feature type="compositionally biased region" description="Low complexity" evidence="1">
    <location>
        <begin position="469"/>
        <end position="486"/>
    </location>
</feature>
<feature type="compositionally biased region" description="Basic and acidic residues" evidence="1">
    <location>
        <begin position="178"/>
        <end position="191"/>
    </location>
</feature>
<evidence type="ECO:0000313" key="2">
    <source>
        <dbReference type="EMBL" id="OAQ34010.1"/>
    </source>
</evidence>
<accession>A0A197K935</accession>
<feature type="compositionally biased region" description="Low complexity" evidence="1">
    <location>
        <begin position="212"/>
        <end position="233"/>
    </location>
</feature>
<dbReference type="EMBL" id="KV442019">
    <property type="protein sequence ID" value="OAQ34010.1"/>
    <property type="molecule type" value="Genomic_DNA"/>
</dbReference>
<dbReference type="OrthoDB" id="2398441at2759"/>
<feature type="region of interest" description="Disordered" evidence="1">
    <location>
        <begin position="113"/>
        <end position="152"/>
    </location>
</feature>
<evidence type="ECO:0000256" key="1">
    <source>
        <dbReference type="SAM" id="MobiDB-lite"/>
    </source>
</evidence>
<feature type="compositionally biased region" description="Low complexity" evidence="1">
    <location>
        <begin position="113"/>
        <end position="123"/>
    </location>
</feature>
<dbReference type="Gene3D" id="3.30.40.10">
    <property type="entry name" value="Zinc/RING finger domain, C3HC4 (zinc finger)"/>
    <property type="match status" value="1"/>
</dbReference>
<dbReference type="InterPro" id="IPR013083">
    <property type="entry name" value="Znf_RING/FYVE/PHD"/>
</dbReference>
<dbReference type="AlphaFoldDB" id="A0A197K935"/>
<gene>
    <name evidence="2" type="ORF">K457DRAFT_122417</name>
</gene>
<dbReference type="SUPFAM" id="SSF57850">
    <property type="entry name" value="RING/U-box"/>
    <property type="match status" value="1"/>
</dbReference>
<dbReference type="Proteomes" id="UP000078512">
    <property type="component" value="Unassembled WGS sequence"/>
</dbReference>
<sequence>MHRATDQGSSSSSTSLSHNLSSEASASTSRNTGGQGSSSNLIDLTLPRPSRIVHPPTLPSQSIEIIDLSSDDDDLGSFNSSRYTSSNHTHNHNSYGSDDEVLFVRETPGTTATPVPAAATGSGSSRHASAGIGGSVFDRRQTESSSSSSSYPETLLHAYHQGRHPLFRLSQEMPALTRNREHRLPGHDDRSRRRRSPSITLHPYAPVHGRTTHPSSTTAAASGSGPGSGALHSQESTSLRAFVSAMRTPTPPPRRRSNMTTALAPGERALMHAFTRFFQRENSLQAREGVFRREAQEIRTFIHRHHHYWGDDAGWDIPYRERSPSVFGELLEHFAAFDGAPPAASEAEVERERKEIETKPVMTRPGFTKVINLETVITCPLCIKEFGHDGDKRPTLWVIVGCGHVVCGACAEEIFISRKAIRGNGTKGRRQSLSRKTKGKGKAKWSPGPTDMETGGEDENLDTTSDGHAPTSPASTITATATAETTDSNVKVTKRVMGNCPGCQRKIKNTSLQQLYL</sequence>
<evidence type="ECO:0000313" key="3">
    <source>
        <dbReference type="Proteomes" id="UP000078512"/>
    </source>
</evidence>
<feature type="compositionally biased region" description="Low complexity" evidence="1">
    <location>
        <begin position="9"/>
        <end position="29"/>
    </location>
</feature>
<feature type="region of interest" description="Disordered" evidence="1">
    <location>
        <begin position="1"/>
        <end position="58"/>
    </location>
</feature>
<feature type="region of interest" description="Disordered" evidence="1">
    <location>
        <begin position="178"/>
        <end position="235"/>
    </location>
</feature>
<proteinExistence type="predicted"/>
<evidence type="ECO:0008006" key="4">
    <source>
        <dbReference type="Google" id="ProtNLM"/>
    </source>
</evidence>